<proteinExistence type="predicted"/>
<dbReference type="EMBL" id="HE601428">
    <property type="protein sequence ID" value="CAP38695.2"/>
    <property type="molecule type" value="Genomic_DNA"/>
</dbReference>
<reference evidence="2 3" key="1">
    <citation type="journal article" date="2003" name="PLoS Biol.">
        <title>The genome sequence of Caenorhabditis briggsae: a platform for comparative genomics.</title>
        <authorList>
            <person name="Stein L.D."/>
            <person name="Bao Z."/>
            <person name="Blasiar D."/>
            <person name="Blumenthal T."/>
            <person name="Brent M.R."/>
            <person name="Chen N."/>
            <person name="Chinwalla A."/>
            <person name="Clarke L."/>
            <person name="Clee C."/>
            <person name="Coghlan A."/>
            <person name="Coulson A."/>
            <person name="D'Eustachio P."/>
            <person name="Fitch D.H."/>
            <person name="Fulton L.A."/>
            <person name="Fulton R.E."/>
            <person name="Griffiths-Jones S."/>
            <person name="Harris T.W."/>
            <person name="Hillier L.W."/>
            <person name="Kamath R."/>
            <person name="Kuwabara P.E."/>
            <person name="Mardis E.R."/>
            <person name="Marra M.A."/>
            <person name="Miner T.L."/>
            <person name="Minx P."/>
            <person name="Mullikin J.C."/>
            <person name="Plumb R.W."/>
            <person name="Rogers J."/>
            <person name="Schein J.E."/>
            <person name="Sohrmann M."/>
            <person name="Spieth J."/>
            <person name="Stajich J.E."/>
            <person name="Wei C."/>
            <person name="Willey D."/>
            <person name="Wilson R.K."/>
            <person name="Durbin R."/>
            <person name="Waterston R.H."/>
        </authorList>
    </citation>
    <scope>NUCLEOTIDE SEQUENCE [LARGE SCALE GENOMIC DNA]</scope>
    <source>
        <strain evidence="2 3">AF16</strain>
    </source>
</reference>
<name>A8Y1C6_CAEBR</name>
<evidence type="ECO:0000313" key="4">
    <source>
        <dbReference type="WormBase" id="CBG22020"/>
    </source>
</evidence>
<gene>
    <name evidence="2 4" type="ORF">CBG22020</name>
    <name evidence="2" type="ORF">CBG_22020</name>
</gene>
<evidence type="ECO:0000256" key="1">
    <source>
        <dbReference type="SAM" id="MobiDB-lite"/>
    </source>
</evidence>
<reference evidence="2 3" key="2">
    <citation type="journal article" date="2011" name="PLoS Genet.">
        <title>Caenorhabditis briggsae recombinant inbred line genotypes reveal inter-strain incompatibility and the evolution of recombination.</title>
        <authorList>
            <person name="Ross J.A."/>
            <person name="Koboldt D.C."/>
            <person name="Staisch J.E."/>
            <person name="Chamberlin H.M."/>
            <person name="Gupta B.P."/>
            <person name="Miller R.D."/>
            <person name="Baird S.E."/>
            <person name="Haag E.S."/>
        </authorList>
    </citation>
    <scope>NUCLEOTIDE SEQUENCE [LARGE SCALE GENOMIC DNA]</scope>
    <source>
        <strain evidence="2 3">AF16</strain>
    </source>
</reference>
<feature type="compositionally biased region" description="Basic and acidic residues" evidence="1">
    <location>
        <begin position="31"/>
        <end position="45"/>
    </location>
</feature>
<dbReference type="GeneID" id="8580812"/>
<accession>A8Y1C6</accession>
<feature type="compositionally biased region" description="Basic and acidic residues" evidence="1">
    <location>
        <begin position="1"/>
        <end position="12"/>
    </location>
</feature>
<dbReference type="HOGENOM" id="CLU_2707025_0_0_1"/>
<evidence type="ECO:0000313" key="2">
    <source>
        <dbReference type="EMBL" id="CAP38695.2"/>
    </source>
</evidence>
<dbReference type="CTD" id="8580812"/>
<dbReference type="Proteomes" id="UP000008549">
    <property type="component" value="Unassembled WGS sequence"/>
</dbReference>
<protein>
    <submittedName>
        <fullName evidence="2">Protein CBG22020</fullName>
    </submittedName>
</protein>
<dbReference type="WormBase" id="CBG22020">
    <property type="protein sequence ID" value="CBP29638"/>
    <property type="gene ID" value="WBGene00040665"/>
</dbReference>
<dbReference type="OMA" id="NRETHHI"/>
<evidence type="ECO:0000313" key="3">
    <source>
        <dbReference type="Proteomes" id="UP000008549"/>
    </source>
</evidence>
<dbReference type="RefSeq" id="XP_002638817.2">
    <property type="nucleotide sequence ID" value="XM_002638771.2"/>
</dbReference>
<feature type="region of interest" description="Disordered" evidence="1">
    <location>
        <begin position="1"/>
        <end position="45"/>
    </location>
</feature>
<dbReference type="InParanoid" id="A8Y1C6"/>
<keyword evidence="3" id="KW-1185">Reference proteome</keyword>
<dbReference type="AlphaFoldDB" id="A8Y1C6"/>
<dbReference type="eggNOG" id="ENOG502TKHW">
    <property type="taxonomic scope" value="Eukaryota"/>
</dbReference>
<sequence length="79" mass="8820">MTQDGENRETHHIYVSAPPPEPQTSVGQPCRLEKEPLIEDEGKNDKIGESRTTYWKGCEFLKASGLCSSNCEFLASALY</sequence>
<organism evidence="2 3">
    <name type="scientific">Caenorhabditis briggsae</name>
    <dbReference type="NCBI Taxonomy" id="6238"/>
    <lineage>
        <taxon>Eukaryota</taxon>
        <taxon>Metazoa</taxon>
        <taxon>Ecdysozoa</taxon>
        <taxon>Nematoda</taxon>
        <taxon>Chromadorea</taxon>
        <taxon>Rhabditida</taxon>
        <taxon>Rhabditina</taxon>
        <taxon>Rhabditomorpha</taxon>
        <taxon>Rhabditoidea</taxon>
        <taxon>Rhabditidae</taxon>
        <taxon>Peloderinae</taxon>
        <taxon>Caenorhabditis</taxon>
    </lineage>
</organism>
<dbReference type="STRING" id="6238.A8Y1C6"/>
<dbReference type="KEGG" id="cbr:CBG_22020"/>